<comment type="similarity">
    <text evidence="3 11">Belongs to the GcvT family.</text>
</comment>
<gene>
    <name evidence="14" type="ORF">AAG570_006038</name>
</gene>
<dbReference type="AlphaFoldDB" id="A0ABD0XX66"/>
<dbReference type="Pfam" id="PF08669">
    <property type="entry name" value="GCV_T_C"/>
    <property type="match status" value="1"/>
</dbReference>
<dbReference type="FunFam" id="4.10.1250.10:FF:000002">
    <property type="entry name" value="Aminomethyltransferase"/>
    <property type="match status" value="1"/>
</dbReference>
<evidence type="ECO:0000256" key="4">
    <source>
        <dbReference type="ARBA" id="ARBA00011690"/>
    </source>
</evidence>
<dbReference type="NCBIfam" id="TIGR00528">
    <property type="entry name" value="gcvT"/>
    <property type="match status" value="1"/>
</dbReference>
<dbReference type="FunFam" id="3.30.70.1400:FF:000001">
    <property type="entry name" value="Aminomethyltransferase"/>
    <property type="match status" value="1"/>
</dbReference>
<feature type="domain" description="Aminomethyltransferase C-terminal" evidence="13">
    <location>
        <begin position="277"/>
        <end position="356"/>
    </location>
</feature>
<evidence type="ECO:0000256" key="2">
    <source>
        <dbReference type="ARBA" id="ARBA00004173"/>
    </source>
</evidence>
<evidence type="ECO:0000259" key="12">
    <source>
        <dbReference type="Pfam" id="PF01571"/>
    </source>
</evidence>
<dbReference type="PANTHER" id="PTHR43757">
    <property type="entry name" value="AMINOMETHYLTRANSFERASE"/>
    <property type="match status" value="1"/>
</dbReference>
<dbReference type="SUPFAM" id="SSF103025">
    <property type="entry name" value="Folate-binding domain"/>
    <property type="match status" value="1"/>
</dbReference>
<evidence type="ECO:0000256" key="7">
    <source>
        <dbReference type="ARBA" id="ARBA00022946"/>
    </source>
</evidence>
<evidence type="ECO:0000256" key="3">
    <source>
        <dbReference type="ARBA" id="ARBA00008609"/>
    </source>
</evidence>
<accession>A0ABD0XX66</accession>
<dbReference type="PANTHER" id="PTHR43757:SF16">
    <property type="entry name" value="AMINOMETHYLTRANSFERASE, MITOCHONDRIAL"/>
    <property type="match status" value="1"/>
</dbReference>
<dbReference type="EMBL" id="JBFDAA010000019">
    <property type="protein sequence ID" value="KAL1115748.1"/>
    <property type="molecule type" value="Genomic_DNA"/>
</dbReference>
<keyword evidence="15" id="KW-1185">Reference proteome</keyword>
<evidence type="ECO:0000256" key="10">
    <source>
        <dbReference type="PIRSR" id="PIRSR006487-1"/>
    </source>
</evidence>
<dbReference type="GO" id="GO:0008483">
    <property type="term" value="F:transaminase activity"/>
    <property type="evidence" value="ECO:0007669"/>
    <property type="project" value="UniProtKB-KW"/>
</dbReference>
<organism evidence="14 15">
    <name type="scientific">Ranatra chinensis</name>
    <dbReference type="NCBI Taxonomy" id="642074"/>
    <lineage>
        <taxon>Eukaryota</taxon>
        <taxon>Metazoa</taxon>
        <taxon>Ecdysozoa</taxon>
        <taxon>Arthropoda</taxon>
        <taxon>Hexapoda</taxon>
        <taxon>Insecta</taxon>
        <taxon>Pterygota</taxon>
        <taxon>Neoptera</taxon>
        <taxon>Paraneoptera</taxon>
        <taxon>Hemiptera</taxon>
        <taxon>Heteroptera</taxon>
        <taxon>Panheteroptera</taxon>
        <taxon>Nepomorpha</taxon>
        <taxon>Nepidae</taxon>
        <taxon>Ranatrinae</taxon>
        <taxon>Ranatra</taxon>
    </lineage>
</organism>
<evidence type="ECO:0000256" key="5">
    <source>
        <dbReference type="ARBA" id="ARBA00022576"/>
    </source>
</evidence>
<comment type="caution">
    <text evidence="14">The sequence shown here is derived from an EMBL/GenBank/DDBJ whole genome shotgun (WGS) entry which is preliminary data.</text>
</comment>
<keyword evidence="8 11" id="KW-0496">Mitochondrion</keyword>
<dbReference type="Gene3D" id="2.40.30.110">
    <property type="entry name" value="Aminomethyltransferase beta-barrel domains"/>
    <property type="match status" value="1"/>
</dbReference>
<dbReference type="InterPro" id="IPR006223">
    <property type="entry name" value="GcvT"/>
</dbReference>
<evidence type="ECO:0000256" key="6">
    <source>
        <dbReference type="ARBA" id="ARBA00022679"/>
    </source>
</evidence>
<feature type="binding site" evidence="10">
    <location>
        <position position="190"/>
    </location>
    <ligand>
        <name>substrate</name>
    </ligand>
</feature>
<dbReference type="InterPro" id="IPR029043">
    <property type="entry name" value="GcvT/YgfZ_C"/>
</dbReference>
<evidence type="ECO:0000313" key="14">
    <source>
        <dbReference type="EMBL" id="KAL1115748.1"/>
    </source>
</evidence>
<name>A0ABD0XX66_9HEMI</name>
<proteinExistence type="inferred from homology"/>
<evidence type="ECO:0000256" key="1">
    <source>
        <dbReference type="ARBA" id="ARBA00003631"/>
    </source>
</evidence>
<reference evidence="14 15" key="1">
    <citation type="submission" date="2024-07" db="EMBL/GenBank/DDBJ databases">
        <title>Chromosome-level genome assembly of the water stick insect Ranatra chinensis (Heteroptera: Nepidae).</title>
        <authorList>
            <person name="Liu X."/>
        </authorList>
    </citation>
    <scope>NUCLEOTIDE SEQUENCE [LARGE SCALE GENOMIC DNA]</scope>
    <source>
        <strain evidence="14">Cailab_2021Rc</strain>
        <tissue evidence="14">Muscle</tissue>
    </source>
</reference>
<dbReference type="Proteomes" id="UP001558652">
    <property type="component" value="Unassembled WGS sequence"/>
</dbReference>
<keyword evidence="5 11" id="KW-0032">Aminotransferase</keyword>
<comment type="catalytic activity">
    <reaction evidence="9 11">
        <text>N(6)-[(R)-S(8)-aminomethyldihydrolipoyl]-L-lysyl-[protein] + (6S)-5,6,7,8-tetrahydrofolate = N(6)-[(R)-dihydrolipoyl]-L-lysyl-[protein] + (6R)-5,10-methylene-5,6,7,8-tetrahydrofolate + NH4(+)</text>
        <dbReference type="Rhea" id="RHEA:16945"/>
        <dbReference type="Rhea" id="RHEA-COMP:10475"/>
        <dbReference type="Rhea" id="RHEA-COMP:10492"/>
        <dbReference type="ChEBI" id="CHEBI:15636"/>
        <dbReference type="ChEBI" id="CHEBI:28938"/>
        <dbReference type="ChEBI" id="CHEBI:57453"/>
        <dbReference type="ChEBI" id="CHEBI:83100"/>
        <dbReference type="ChEBI" id="CHEBI:83143"/>
        <dbReference type="EC" id="2.1.2.10"/>
    </reaction>
</comment>
<dbReference type="InterPro" id="IPR006222">
    <property type="entry name" value="GCVT_N"/>
</dbReference>
<evidence type="ECO:0000313" key="15">
    <source>
        <dbReference type="Proteomes" id="UP001558652"/>
    </source>
</evidence>
<evidence type="ECO:0000256" key="8">
    <source>
        <dbReference type="ARBA" id="ARBA00023128"/>
    </source>
</evidence>
<dbReference type="GO" id="GO:0005739">
    <property type="term" value="C:mitochondrion"/>
    <property type="evidence" value="ECO:0007669"/>
    <property type="project" value="UniProtKB-SubCell"/>
</dbReference>
<evidence type="ECO:0000256" key="9">
    <source>
        <dbReference type="ARBA" id="ARBA00047665"/>
    </source>
</evidence>
<evidence type="ECO:0000256" key="11">
    <source>
        <dbReference type="RuleBase" id="RU003981"/>
    </source>
</evidence>
<dbReference type="EC" id="2.1.2.10" evidence="11"/>
<dbReference type="Pfam" id="PF01571">
    <property type="entry name" value="GCV_T"/>
    <property type="match status" value="1"/>
</dbReference>
<comment type="subunit">
    <text evidence="4 11">The glycine cleavage system is composed of four proteins: P, T, L and H.</text>
</comment>
<keyword evidence="7 11" id="KW-0809">Transit peptide</keyword>
<dbReference type="Gene3D" id="4.10.1250.10">
    <property type="entry name" value="Aminomethyltransferase fragment"/>
    <property type="match status" value="1"/>
</dbReference>
<feature type="domain" description="GCVT N-terminal" evidence="12">
    <location>
        <begin position="1"/>
        <end position="252"/>
    </location>
</feature>
<dbReference type="PIRSF" id="PIRSF006487">
    <property type="entry name" value="GcvT"/>
    <property type="match status" value="1"/>
</dbReference>
<dbReference type="Gene3D" id="3.30.1360.120">
    <property type="entry name" value="Probable tRNA modification gtpase trme, domain 1"/>
    <property type="match status" value="1"/>
</dbReference>
<dbReference type="Gene3D" id="3.30.70.1400">
    <property type="entry name" value="Aminomethyltransferase beta-barrel domains"/>
    <property type="match status" value="1"/>
</dbReference>
<dbReference type="GO" id="GO:0004047">
    <property type="term" value="F:aminomethyltransferase activity"/>
    <property type="evidence" value="ECO:0007669"/>
    <property type="project" value="UniProtKB-EC"/>
</dbReference>
<dbReference type="SUPFAM" id="SSF101790">
    <property type="entry name" value="Aminomethyltransferase beta-barrel domain"/>
    <property type="match status" value="1"/>
</dbReference>
<comment type="function">
    <text evidence="1 11">The glycine cleavage system catalyzes the degradation of glycine.</text>
</comment>
<keyword evidence="6 11" id="KW-0808">Transferase</keyword>
<comment type="subcellular location">
    <subcellularLocation>
        <location evidence="2 11">Mitochondrion</location>
    </subcellularLocation>
</comment>
<dbReference type="InterPro" id="IPR013977">
    <property type="entry name" value="GcvT_C"/>
</dbReference>
<dbReference type="InterPro" id="IPR028896">
    <property type="entry name" value="GcvT/YgfZ/DmdA"/>
</dbReference>
<protein>
    <recommendedName>
        <fullName evidence="11">Aminomethyltransferase</fullName>
        <ecNumber evidence="11">2.1.2.10</ecNumber>
    </recommendedName>
    <alternativeName>
        <fullName evidence="11">Glycine cleavage system T protein</fullName>
    </alternativeName>
</protein>
<evidence type="ECO:0000259" key="13">
    <source>
        <dbReference type="Pfam" id="PF08669"/>
    </source>
</evidence>
<dbReference type="InterPro" id="IPR027266">
    <property type="entry name" value="TrmE/GcvT-like"/>
</dbReference>
<sequence>MVEFGGHMLPTHYGQASIADSHRWTRQNCSVFDVSHMLQTEITGRNALEYFESLTTADIAGLHTNSGCLTLFTKESNGGILDDLIVVRTGDESLFVVSNASRRQKDVSIMKERKEHFVNRLGKDVKLRFYTPEERSLVAVQGPKAAAALEKVMDVKTKDLYFMSSLETTLGGGTKCRVTRCGYTGEDGFEVAVDSSKVATLVELLLKDPDVKLAGLGPRDTLRLEAGLCLYGNDIDETTTPVAAGLMWTIGKRRRKEADFPGAKIILEEHRTRSTPRYRVGLKSLSGPPLRRGTPVFLGDQQVGTVTSGAPAPSLQATNVAMAYVDKEVKEKKPPLRAKVRNTFVEGVQLAKMPFVEAKYYTRIKK</sequence>